<feature type="compositionally biased region" description="Basic residues" evidence="1">
    <location>
        <begin position="9"/>
        <end position="20"/>
    </location>
</feature>
<dbReference type="Proteomes" id="UP000230935">
    <property type="component" value="Unassembled WGS sequence"/>
</dbReference>
<dbReference type="Gene3D" id="3.30.590.20">
    <property type="match status" value="1"/>
</dbReference>
<feature type="non-terminal residue" evidence="2">
    <location>
        <position position="413"/>
    </location>
</feature>
<dbReference type="PANTHER" id="PTHR36510:SF1">
    <property type="entry name" value="GLUTAMATE--CYSTEINE LIGASE 2-RELATED"/>
    <property type="match status" value="1"/>
</dbReference>
<dbReference type="PANTHER" id="PTHR36510">
    <property type="entry name" value="GLUTAMATE--CYSTEINE LIGASE 2-RELATED"/>
    <property type="match status" value="1"/>
</dbReference>
<dbReference type="SUPFAM" id="SSF55931">
    <property type="entry name" value="Glutamine synthetase/guanido kinase"/>
    <property type="match status" value="1"/>
</dbReference>
<dbReference type="AlphaFoldDB" id="A0A2H0W2L5"/>
<dbReference type="InterPro" id="IPR014746">
    <property type="entry name" value="Gln_synth/guanido_kin_cat_dom"/>
</dbReference>
<dbReference type="InterPro" id="IPR050141">
    <property type="entry name" value="GCL_type2/YbdK_subfam"/>
</dbReference>
<dbReference type="Pfam" id="PF04107">
    <property type="entry name" value="GCS2"/>
    <property type="match status" value="1"/>
</dbReference>
<evidence type="ECO:0008006" key="4">
    <source>
        <dbReference type="Google" id="ProtNLM"/>
    </source>
</evidence>
<dbReference type="GO" id="GO:0004357">
    <property type="term" value="F:glutamate-cysteine ligase activity"/>
    <property type="evidence" value="ECO:0007669"/>
    <property type="project" value="InterPro"/>
</dbReference>
<organism evidence="2 3">
    <name type="scientific">Candidatus Buchananbacteria bacterium CG10_big_fil_rev_8_21_14_0_10_42_9</name>
    <dbReference type="NCBI Taxonomy" id="1974526"/>
    <lineage>
        <taxon>Bacteria</taxon>
        <taxon>Candidatus Buchananiibacteriota</taxon>
    </lineage>
</organism>
<reference evidence="3" key="1">
    <citation type="submission" date="2017-09" db="EMBL/GenBank/DDBJ databases">
        <title>Depth-based differentiation of microbial function through sediment-hosted aquifers and enrichment of novel symbionts in the deep terrestrial subsurface.</title>
        <authorList>
            <person name="Probst A.J."/>
            <person name="Ladd B."/>
            <person name="Jarett J.K."/>
            <person name="Geller-Mcgrath D.E."/>
            <person name="Sieber C.M.K."/>
            <person name="Emerson J.B."/>
            <person name="Anantharaman K."/>
            <person name="Thomas B.C."/>
            <person name="Malmstrom R."/>
            <person name="Stieglmeier M."/>
            <person name="Klingl A."/>
            <person name="Woyke T."/>
            <person name="Ryan C.M."/>
            <person name="Banfield J.F."/>
        </authorList>
    </citation>
    <scope>NUCLEOTIDE SEQUENCE [LARGE SCALE GENOMIC DNA]</scope>
</reference>
<sequence length="413" mass="47377">MADNSQFKLKAKISKKRKSTKSTLKEAVKKTVTSKKKPSRKKTPLKRSTLGYEAEFFLLNKKGQVIHEADYLLKKIDEKKRNPSSFIVKEIDHNQIEVGCYPDVESVNTLDALVQNLKLLLFTAEEEGMVICPLGTYPGKFMPQIRKDPTKYNAYQRALGKSRYAQMARTNGFHCHYALPKGVFDAKKLKVKRLVTSKNKDSLVNAYNFLIAADPALITFMQSSPFLQGKLVGKGARTLIMHGDDSLDFPNGIYANHPIFGVLPPYAHTGTDLINLSNRRYEEWKKLLTESGTKESEFNSYYKSILETNWSPLRINQHGTLEQRGMDINHPHIMFAVSVLIQVALRAIQENFYQVEPSDLAVKEPFKIEKKTIYIPPDTYVKNELQKKAVYKGLEDEEVWYYCKRLLWLVKIL</sequence>
<evidence type="ECO:0000313" key="2">
    <source>
        <dbReference type="EMBL" id="PIS05615.1"/>
    </source>
</evidence>
<accession>A0A2H0W2L5</accession>
<feature type="region of interest" description="Disordered" evidence="1">
    <location>
        <begin position="1"/>
        <end position="45"/>
    </location>
</feature>
<comment type="caution">
    <text evidence="2">The sequence shown here is derived from an EMBL/GenBank/DDBJ whole genome shotgun (WGS) entry which is preliminary data.</text>
</comment>
<feature type="compositionally biased region" description="Basic residues" evidence="1">
    <location>
        <begin position="32"/>
        <end position="45"/>
    </location>
</feature>
<protein>
    <recommendedName>
        <fullName evidence="4">Glutamate--cysteine ligase</fullName>
    </recommendedName>
</protein>
<proteinExistence type="predicted"/>
<evidence type="ECO:0000256" key="1">
    <source>
        <dbReference type="SAM" id="MobiDB-lite"/>
    </source>
</evidence>
<dbReference type="InterPro" id="IPR006336">
    <property type="entry name" value="GCS2"/>
</dbReference>
<dbReference type="GO" id="GO:0042398">
    <property type="term" value="P:modified amino acid biosynthetic process"/>
    <property type="evidence" value="ECO:0007669"/>
    <property type="project" value="InterPro"/>
</dbReference>
<evidence type="ECO:0000313" key="3">
    <source>
        <dbReference type="Proteomes" id="UP000230935"/>
    </source>
</evidence>
<gene>
    <name evidence="2" type="ORF">COT81_00430</name>
</gene>
<name>A0A2H0W2L5_9BACT</name>
<dbReference type="EMBL" id="PEZZ01000002">
    <property type="protein sequence ID" value="PIS05615.1"/>
    <property type="molecule type" value="Genomic_DNA"/>
</dbReference>